<keyword evidence="5" id="KW-1185">Reference proteome</keyword>
<feature type="chain" id="PRO_5025347402" evidence="1">
    <location>
        <begin position="25"/>
        <end position="640"/>
    </location>
</feature>
<sequence length="640" mass="71894">MFSSTLKCLVTVWSLALLVPSVHSQAVKPLVAEQGVGAYPFDISQVRLTPSRWLDNQGRTLTYLKWVDMDRLLYVFRVTHKLPTNGAAKNGGWDAPTWRFRGHIQGHLMTAWSQCYSQLGDPVCRERALTMVKELAKCQANPAGFKPGYLMGFPESEFDELEQRNGTIRSGNVPWYVVHKTMAGLLDVWRTLGDKTAEDVLLKLASWADIRTKRLPYATMQSVLKIEFGGVGAVMVDLYYQTGDKRWLDVAARFDHAAVIDPLSRNQDRLLDLHANTQIPKWLSAIREFKATGKQRYKDIAANAWQIVINAHTYSIGGNSQGEAFRAANMISKQLTGAVNEGCNSYNMLKLTRELWSVDANASNTTYFDYYERTLLNHLLGQQNPHDPHGHVTYYTDLKPGGKRGHGPDGKLRYTDDYDSFWCCQGTGTETNTKFADSVYWRDGRSLTLYVNLFTPSVLSWRERGVVVTQRTGFPTSDVSKIKVMGGGGEWTMKIRIPFWTFDAKVLVNGKPVEGVRTGKYASISRTWVDGDEVQIQLPMKLWTMAANDRRDMATLFYGPTVLSGNYGNQPLQTAPTLDLSSIKRVEGSGLQFTGMADGKPVSLSQFYDAHGHTYNVYWVIKGSLPVSRTISDQVEVELL</sequence>
<dbReference type="InterPro" id="IPR012878">
    <property type="entry name" value="Beta-AFase-like_GH127_cat"/>
</dbReference>
<evidence type="ECO:0000313" key="5">
    <source>
        <dbReference type="Proteomes" id="UP000799302"/>
    </source>
</evidence>
<dbReference type="Proteomes" id="UP000799302">
    <property type="component" value="Unassembled WGS sequence"/>
</dbReference>
<evidence type="ECO:0000256" key="1">
    <source>
        <dbReference type="SAM" id="SignalP"/>
    </source>
</evidence>
<protein>
    <submittedName>
        <fullName evidence="4">Secreted protein</fullName>
    </submittedName>
</protein>
<dbReference type="PANTHER" id="PTHR31151:SF0">
    <property type="entry name" value="PROLINE-TRNA LIGASE (DUF1680)"/>
    <property type="match status" value="1"/>
</dbReference>
<evidence type="ECO:0000259" key="3">
    <source>
        <dbReference type="Pfam" id="PF20736"/>
    </source>
</evidence>
<dbReference type="InterPro" id="IPR008928">
    <property type="entry name" value="6-hairpin_glycosidase_sf"/>
</dbReference>
<proteinExistence type="predicted"/>
<feature type="signal peptide" evidence="1">
    <location>
        <begin position="1"/>
        <end position="24"/>
    </location>
</feature>
<dbReference type="Pfam" id="PF20736">
    <property type="entry name" value="Glyco_hydro127M"/>
    <property type="match status" value="1"/>
</dbReference>
<gene>
    <name evidence="4" type="ORF">BT63DRAFT_459593</name>
</gene>
<evidence type="ECO:0000313" key="4">
    <source>
        <dbReference type="EMBL" id="KAF2664975.1"/>
    </source>
</evidence>
<dbReference type="AlphaFoldDB" id="A0A6A6TY19"/>
<organism evidence="4 5">
    <name type="scientific">Microthyrium microscopicum</name>
    <dbReference type="NCBI Taxonomy" id="703497"/>
    <lineage>
        <taxon>Eukaryota</taxon>
        <taxon>Fungi</taxon>
        <taxon>Dikarya</taxon>
        <taxon>Ascomycota</taxon>
        <taxon>Pezizomycotina</taxon>
        <taxon>Dothideomycetes</taxon>
        <taxon>Dothideomycetes incertae sedis</taxon>
        <taxon>Microthyriales</taxon>
        <taxon>Microthyriaceae</taxon>
        <taxon>Microthyrium</taxon>
    </lineage>
</organism>
<accession>A0A6A6TY19</accession>
<evidence type="ECO:0000259" key="2">
    <source>
        <dbReference type="Pfam" id="PF07944"/>
    </source>
</evidence>
<keyword evidence="1" id="KW-0732">Signal</keyword>
<reference evidence="4" key="1">
    <citation type="journal article" date="2020" name="Stud. Mycol.">
        <title>101 Dothideomycetes genomes: a test case for predicting lifestyles and emergence of pathogens.</title>
        <authorList>
            <person name="Haridas S."/>
            <person name="Albert R."/>
            <person name="Binder M."/>
            <person name="Bloem J."/>
            <person name="Labutti K."/>
            <person name="Salamov A."/>
            <person name="Andreopoulos B."/>
            <person name="Baker S."/>
            <person name="Barry K."/>
            <person name="Bills G."/>
            <person name="Bluhm B."/>
            <person name="Cannon C."/>
            <person name="Castanera R."/>
            <person name="Culley D."/>
            <person name="Daum C."/>
            <person name="Ezra D."/>
            <person name="Gonzalez J."/>
            <person name="Henrissat B."/>
            <person name="Kuo A."/>
            <person name="Liang C."/>
            <person name="Lipzen A."/>
            <person name="Lutzoni F."/>
            <person name="Magnuson J."/>
            <person name="Mondo S."/>
            <person name="Nolan M."/>
            <person name="Ohm R."/>
            <person name="Pangilinan J."/>
            <person name="Park H.-J."/>
            <person name="Ramirez L."/>
            <person name="Alfaro M."/>
            <person name="Sun H."/>
            <person name="Tritt A."/>
            <person name="Yoshinaga Y."/>
            <person name="Zwiers L.-H."/>
            <person name="Turgeon B."/>
            <person name="Goodwin S."/>
            <person name="Spatafora J."/>
            <person name="Crous P."/>
            <person name="Grigoriev I."/>
        </authorList>
    </citation>
    <scope>NUCLEOTIDE SEQUENCE</scope>
    <source>
        <strain evidence="4">CBS 115976</strain>
    </source>
</reference>
<dbReference type="InterPro" id="IPR049046">
    <property type="entry name" value="Beta-AFase-like_GH127_middle"/>
</dbReference>
<dbReference type="PANTHER" id="PTHR31151">
    <property type="entry name" value="PROLINE-TRNA LIGASE (DUF1680)"/>
    <property type="match status" value="1"/>
</dbReference>
<feature type="domain" description="Non-reducing end beta-L-arabinofuranosidase-like GH127 catalytic" evidence="2">
    <location>
        <begin position="45"/>
        <end position="436"/>
    </location>
</feature>
<dbReference type="GO" id="GO:0005975">
    <property type="term" value="P:carbohydrate metabolic process"/>
    <property type="evidence" value="ECO:0007669"/>
    <property type="project" value="InterPro"/>
</dbReference>
<dbReference type="SUPFAM" id="SSF48208">
    <property type="entry name" value="Six-hairpin glycosidases"/>
    <property type="match status" value="1"/>
</dbReference>
<dbReference type="Pfam" id="PF07944">
    <property type="entry name" value="Beta-AFase-like_GH127_cat"/>
    <property type="match status" value="1"/>
</dbReference>
<dbReference type="OrthoDB" id="5358475at2759"/>
<feature type="domain" description="Non-reducing end beta-L-arabinofuranosidase-like GH127 middle" evidence="3">
    <location>
        <begin position="448"/>
        <end position="540"/>
    </location>
</feature>
<name>A0A6A6TY19_9PEZI</name>
<dbReference type="EMBL" id="MU004241">
    <property type="protein sequence ID" value="KAF2664975.1"/>
    <property type="molecule type" value="Genomic_DNA"/>
</dbReference>